<comment type="caution">
    <text evidence="2">The sequence shown here is derived from an EMBL/GenBank/DDBJ whole genome shotgun (WGS) entry which is preliminary data.</text>
</comment>
<dbReference type="InterPro" id="IPR038670">
    <property type="entry name" value="HslJ-like_sf"/>
</dbReference>
<dbReference type="InterPro" id="IPR005184">
    <property type="entry name" value="DUF306_Meta_HslJ"/>
</dbReference>
<proteinExistence type="predicted"/>
<reference evidence="2" key="1">
    <citation type="submission" date="2019-08" db="EMBL/GenBank/DDBJ databases">
        <authorList>
            <person name="Kucharzyk K."/>
            <person name="Murdoch R.W."/>
            <person name="Higgins S."/>
            <person name="Loffler F."/>
        </authorList>
    </citation>
    <scope>NUCLEOTIDE SEQUENCE</scope>
</reference>
<feature type="domain" description="DUF306" evidence="1">
    <location>
        <begin position="1"/>
        <end position="35"/>
    </location>
</feature>
<dbReference type="Gene3D" id="2.40.128.270">
    <property type="match status" value="1"/>
</dbReference>
<protein>
    <recommendedName>
        <fullName evidence="1">DUF306 domain-containing protein</fullName>
    </recommendedName>
</protein>
<accession>A0A645GM86</accession>
<evidence type="ECO:0000313" key="2">
    <source>
        <dbReference type="EMBL" id="MPN27835.1"/>
    </source>
</evidence>
<dbReference type="AlphaFoldDB" id="A0A645GM86"/>
<dbReference type="EMBL" id="VSSQ01077861">
    <property type="protein sequence ID" value="MPN27835.1"/>
    <property type="molecule type" value="Genomic_DNA"/>
</dbReference>
<organism evidence="2">
    <name type="scientific">bioreactor metagenome</name>
    <dbReference type="NCBI Taxonomy" id="1076179"/>
    <lineage>
        <taxon>unclassified sequences</taxon>
        <taxon>metagenomes</taxon>
        <taxon>ecological metagenomes</taxon>
    </lineage>
</organism>
<name>A0A645GM86_9ZZZZ</name>
<gene>
    <name evidence="2" type="ORF">SDC9_175269</name>
</gene>
<dbReference type="Pfam" id="PF03724">
    <property type="entry name" value="META"/>
    <property type="match status" value="1"/>
</dbReference>
<evidence type="ECO:0000259" key="1">
    <source>
        <dbReference type="Pfam" id="PF03724"/>
    </source>
</evidence>
<sequence>MACDNMSVETNFFNMLNEVNKYIVSGNTLELYKDNLLLLKFNKQ</sequence>